<organism evidence="7 8">
    <name type="scientific">Alistipes intestinihominis</name>
    <dbReference type="NCBI Taxonomy" id="3133172"/>
    <lineage>
        <taxon>Bacteria</taxon>
        <taxon>Pseudomonadati</taxon>
        <taxon>Bacteroidota</taxon>
        <taxon>Bacteroidia</taxon>
        <taxon>Bacteroidales</taxon>
        <taxon>Rikenellaceae</taxon>
        <taxon>Alistipes</taxon>
    </lineage>
</organism>
<keyword evidence="8" id="KW-1185">Reference proteome</keyword>
<keyword evidence="5" id="KW-0547">Nucleotide-binding</keyword>
<accession>A0ABV1GTA8</accession>
<dbReference type="NCBIfam" id="NF001492">
    <property type="entry name" value="PRK00346.2-2"/>
    <property type="match status" value="1"/>
</dbReference>
<dbReference type="Gene3D" id="3.40.1210.10">
    <property type="entry name" value="Survival protein SurE-like phosphatase/nucleotidase"/>
    <property type="match status" value="1"/>
</dbReference>
<feature type="binding site" evidence="5">
    <location>
        <position position="99"/>
    </location>
    <ligand>
        <name>a divalent metal cation</name>
        <dbReference type="ChEBI" id="CHEBI:60240"/>
    </ligand>
</feature>
<dbReference type="Proteomes" id="UP001460202">
    <property type="component" value="Unassembled WGS sequence"/>
</dbReference>
<keyword evidence="3 5" id="KW-0479">Metal-binding</keyword>
<feature type="binding site" evidence="5">
    <location>
        <position position="42"/>
    </location>
    <ligand>
        <name>a divalent metal cation</name>
        <dbReference type="ChEBI" id="CHEBI:60240"/>
    </ligand>
</feature>
<dbReference type="EMBL" id="JBBMFL010000001">
    <property type="protein sequence ID" value="MEQ2543446.1"/>
    <property type="molecule type" value="Genomic_DNA"/>
</dbReference>
<dbReference type="Pfam" id="PF01975">
    <property type="entry name" value="SurE"/>
    <property type="match status" value="1"/>
</dbReference>
<feature type="binding site" evidence="5">
    <location>
        <position position="11"/>
    </location>
    <ligand>
        <name>a divalent metal cation</name>
        <dbReference type="ChEBI" id="CHEBI:60240"/>
    </ligand>
</feature>
<dbReference type="InterPro" id="IPR036523">
    <property type="entry name" value="SurE-like_sf"/>
</dbReference>
<comment type="cofactor">
    <cofactor evidence="5">
        <name>a divalent metal cation</name>
        <dbReference type="ChEBI" id="CHEBI:60240"/>
    </cofactor>
    <text evidence="5">Binds 1 divalent metal cation per subunit.</text>
</comment>
<evidence type="ECO:0000313" key="8">
    <source>
        <dbReference type="Proteomes" id="UP001460202"/>
    </source>
</evidence>
<comment type="subcellular location">
    <subcellularLocation>
        <location evidence="5">Cytoplasm</location>
    </subcellularLocation>
</comment>
<dbReference type="SUPFAM" id="SSF64167">
    <property type="entry name" value="SurE-like"/>
    <property type="match status" value="1"/>
</dbReference>
<dbReference type="InterPro" id="IPR002828">
    <property type="entry name" value="SurE-like_Pase/nucleotidase"/>
</dbReference>
<sequence>MNERLILVTNDDGYDSKGLAAAVEVARSFGRVVVVAPETTQSGMSQAITMYNPLYLRRVREEEGLEIYAFSGTPVDCVKMAFDYLLRDERVDLVISGINHGSNSAVNVLYSGTMGAAIEGSFYGCPSVGLSLDDHRGDADFDAASAYGKRIVGDILAAKIELPLCLNVNVPVGRPETIKGIKLCRQNRGFWREEFYRHEDPRGREYFWLTGEFVNGEPGAEDTDEWALANNYVAVVPVQTDLTDYRQLSGLRNVLK</sequence>
<dbReference type="InterPro" id="IPR030048">
    <property type="entry name" value="SurE"/>
</dbReference>
<evidence type="ECO:0000256" key="1">
    <source>
        <dbReference type="ARBA" id="ARBA00000815"/>
    </source>
</evidence>
<dbReference type="HAMAP" id="MF_00060">
    <property type="entry name" value="SurE"/>
    <property type="match status" value="1"/>
</dbReference>
<comment type="function">
    <text evidence="5">Nucleotidase that shows phosphatase activity on nucleoside 5'-monophosphates.</text>
</comment>
<evidence type="ECO:0000256" key="3">
    <source>
        <dbReference type="ARBA" id="ARBA00022723"/>
    </source>
</evidence>
<comment type="catalytic activity">
    <reaction evidence="1 5">
        <text>a ribonucleoside 5'-phosphate + H2O = a ribonucleoside + phosphate</text>
        <dbReference type="Rhea" id="RHEA:12484"/>
        <dbReference type="ChEBI" id="CHEBI:15377"/>
        <dbReference type="ChEBI" id="CHEBI:18254"/>
        <dbReference type="ChEBI" id="CHEBI:43474"/>
        <dbReference type="ChEBI" id="CHEBI:58043"/>
        <dbReference type="EC" id="3.1.3.5"/>
    </reaction>
</comment>
<feature type="binding site" evidence="5">
    <location>
        <position position="12"/>
    </location>
    <ligand>
        <name>a divalent metal cation</name>
        <dbReference type="ChEBI" id="CHEBI:60240"/>
    </ligand>
</feature>
<keyword evidence="5" id="KW-0963">Cytoplasm</keyword>
<gene>
    <name evidence="5 7" type="primary">surE</name>
    <name evidence="7" type="ORF">WMO46_00575</name>
</gene>
<evidence type="ECO:0000256" key="4">
    <source>
        <dbReference type="ARBA" id="ARBA00022801"/>
    </source>
</evidence>
<keyword evidence="4 5" id="KW-0378">Hydrolase</keyword>
<protein>
    <recommendedName>
        <fullName evidence="5">5'-nucleotidase SurE</fullName>
        <ecNumber evidence="5">3.1.3.5</ecNumber>
    </recommendedName>
    <alternativeName>
        <fullName evidence="5">Nucleoside 5'-monophosphate phosphohydrolase</fullName>
    </alternativeName>
</protein>
<dbReference type="NCBIfam" id="NF001490">
    <property type="entry name" value="PRK00346.1-4"/>
    <property type="match status" value="1"/>
</dbReference>
<dbReference type="RefSeq" id="WP_349093588.1">
    <property type="nucleotide sequence ID" value="NZ_JBBMFL010000001.1"/>
</dbReference>
<dbReference type="EC" id="3.1.3.5" evidence="5"/>
<evidence type="ECO:0000313" key="7">
    <source>
        <dbReference type="EMBL" id="MEQ2543446.1"/>
    </source>
</evidence>
<evidence type="ECO:0000259" key="6">
    <source>
        <dbReference type="Pfam" id="PF01975"/>
    </source>
</evidence>
<name>A0ABV1GTA8_9BACT</name>
<comment type="similarity">
    <text evidence="2 5">Belongs to the SurE nucleotidase family.</text>
</comment>
<proteinExistence type="inferred from homology"/>
<reference evidence="7 8" key="1">
    <citation type="submission" date="2024-03" db="EMBL/GenBank/DDBJ databases">
        <title>Human intestinal bacterial collection.</title>
        <authorList>
            <person name="Pauvert C."/>
            <person name="Hitch T.C.A."/>
            <person name="Clavel T."/>
        </authorList>
    </citation>
    <scope>NUCLEOTIDE SEQUENCE [LARGE SCALE GENOMIC DNA]</scope>
    <source>
        <strain evidence="7 8">CLA-KB-H122</strain>
    </source>
</reference>
<dbReference type="PANTHER" id="PTHR30457">
    <property type="entry name" value="5'-NUCLEOTIDASE SURE"/>
    <property type="match status" value="1"/>
</dbReference>
<comment type="caution">
    <text evidence="7">The sequence shown here is derived from an EMBL/GenBank/DDBJ whole genome shotgun (WGS) entry which is preliminary data.</text>
</comment>
<evidence type="ECO:0000256" key="5">
    <source>
        <dbReference type="HAMAP-Rule" id="MF_00060"/>
    </source>
</evidence>
<evidence type="ECO:0000256" key="2">
    <source>
        <dbReference type="ARBA" id="ARBA00011062"/>
    </source>
</evidence>
<dbReference type="NCBIfam" id="TIGR00087">
    <property type="entry name" value="surE"/>
    <property type="match status" value="1"/>
</dbReference>
<dbReference type="GO" id="GO:0008254">
    <property type="term" value="F:3'-nucleotidase activity"/>
    <property type="evidence" value="ECO:0007669"/>
    <property type="project" value="UniProtKB-EC"/>
</dbReference>
<feature type="domain" description="Survival protein SurE-like phosphatase/nucleotidase" evidence="6">
    <location>
        <begin position="6"/>
        <end position="192"/>
    </location>
</feature>
<dbReference type="PANTHER" id="PTHR30457:SF0">
    <property type="entry name" value="PHOSPHATASE, PUTATIVE (AFU_ORTHOLOGUE AFUA_4G01070)-RELATED"/>
    <property type="match status" value="1"/>
</dbReference>